<dbReference type="PIRSF" id="PIRSF003095">
    <property type="entry name" value="Trigger_factor"/>
    <property type="match status" value="1"/>
</dbReference>
<dbReference type="InterPro" id="IPR046357">
    <property type="entry name" value="PPIase_dom_sf"/>
</dbReference>
<evidence type="ECO:0000256" key="11">
    <source>
        <dbReference type="PROSITE-ProRule" id="PRU00277"/>
    </source>
</evidence>
<feature type="domain" description="PPIase FKBP-type" evidence="13">
    <location>
        <begin position="166"/>
        <end position="226"/>
    </location>
</feature>
<dbReference type="HAMAP" id="MF_00303">
    <property type="entry name" value="Trigger_factor_Tig"/>
    <property type="match status" value="1"/>
</dbReference>
<evidence type="ECO:0000256" key="8">
    <source>
        <dbReference type="ARBA" id="ARBA00024849"/>
    </source>
</evidence>
<keyword evidence="10 12" id="KW-0132">Cell division</keyword>
<comment type="caution">
    <text evidence="14">The sequence shown here is derived from an EMBL/GenBank/DDBJ whole genome shotgun (WGS) entry which is preliminary data.</text>
</comment>
<evidence type="ECO:0000259" key="13">
    <source>
        <dbReference type="PROSITE" id="PS50059"/>
    </source>
</evidence>
<dbReference type="InterPro" id="IPR008881">
    <property type="entry name" value="Trigger_fac_ribosome-bd_bac"/>
</dbReference>
<dbReference type="InterPro" id="IPR027304">
    <property type="entry name" value="Trigger_fact/SurA_dom_sf"/>
</dbReference>
<evidence type="ECO:0000256" key="2">
    <source>
        <dbReference type="ARBA" id="ARBA00005464"/>
    </source>
</evidence>
<dbReference type="Gene3D" id="3.10.50.40">
    <property type="match status" value="1"/>
</dbReference>
<reference evidence="14 15" key="1">
    <citation type="submission" date="2022-06" db="EMBL/GenBank/DDBJ databases">
        <title>Endosaccharibacter gen. nov., sp. nov., endophytic bacteria isolated from sugarcane.</title>
        <authorList>
            <person name="Pitiwittayakul N."/>
            <person name="Yukphan P."/>
            <person name="Charoenyingcharoen P."/>
            <person name="Tanasupawat S."/>
        </authorList>
    </citation>
    <scope>NUCLEOTIDE SEQUENCE [LARGE SCALE GENOMIC DNA]</scope>
    <source>
        <strain evidence="14 15">KSS8</strain>
    </source>
</reference>
<evidence type="ECO:0000313" key="15">
    <source>
        <dbReference type="Proteomes" id="UP001524587"/>
    </source>
</evidence>
<dbReference type="InterPro" id="IPR036611">
    <property type="entry name" value="Trigger_fac_ribosome-bd_sf"/>
</dbReference>
<keyword evidence="7 10" id="KW-0413">Isomerase</keyword>
<dbReference type="PROSITE" id="PS50059">
    <property type="entry name" value="FKBP_PPIASE"/>
    <property type="match status" value="1"/>
</dbReference>
<dbReference type="Pfam" id="PF00254">
    <property type="entry name" value="FKBP_C"/>
    <property type="match status" value="1"/>
</dbReference>
<comment type="function">
    <text evidence="8 10">Involved in protein export. Acts as a chaperone by maintaining the newly synthesized protein in an open conformation. Functions as a peptidyl-prolyl cis-trans isomerase.</text>
</comment>
<dbReference type="RefSeq" id="WP_422863164.1">
    <property type="nucleotide sequence ID" value="NZ_JAMSKV010000003.1"/>
</dbReference>
<keyword evidence="6 10" id="KW-0143">Chaperone</keyword>
<evidence type="ECO:0000256" key="9">
    <source>
        <dbReference type="ARBA" id="ARBA00029986"/>
    </source>
</evidence>
<accession>A0ABT1W4A2</accession>
<comment type="subcellular location">
    <subcellularLocation>
        <location evidence="10">Cytoplasm</location>
    </subcellularLocation>
    <text evidence="10">About half TF is bound to the ribosome near the polypeptide exit tunnel while the other half is free in the cytoplasm.</text>
</comment>
<evidence type="ECO:0000256" key="10">
    <source>
        <dbReference type="HAMAP-Rule" id="MF_00303"/>
    </source>
</evidence>
<dbReference type="SUPFAM" id="SSF102735">
    <property type="entry name" value="Trigger factor ribosome-binding domain"/>
    <property type="match status" value="1"/>
</dbReference>
<dbReference type="Gene3D" id="1.10.3120.10">
    <property type="entry name" value="Trigger factor, C-terminal domain"/>
    <property type="match status" value="1"/>
</dbReference>
<dbReference type="InterPro" id="IPR005215">
    <property type="entry name" value="Trig_fac"/>
</dbReference>
<evidence type="ECO:0000256" key="12">
    <source>
        <dbReference type="RuleBase" id="RU003914"/>
    </source>
</evidence>
<evidence type="ECO:0000256" key="1">
    <source>
        <dbReference type="ARBA" id="ARBA00000971"/>
    </source>
</evidence>
<evidence type="ECO:0000256" key="5">
    <source>
        <dbReference type="ARBA" id="ARBA00023110"/>
    </source>
</evidence>
<organism evidence="14 15">
    <name type="scientific">Endosaccharibacter trunci</name>
    <dbReference type="NCBI Taxonomy" id="2812733"/>
    <lineage>
        <taxon>Bacteria</taxon>
        <taxon>Pseudomonadati</taxon>
        <taxon>Pseudomonadota</taxon>
        <taxon>Alphaproteobacteria</taxon>
        <taxon>Acetobacterales</taxon>
        <taxon>Acetobacteraceae</taxon>
        <taxon>Endosaccharibacter</taxon>
    </lineage>
</organism>
<keyword evidence="5 10" id="KW-0697">Rotamase</keyword>
<comment type="catalytic activity">
    <reaction evidence="1 10 11">
        <text>[protein]-peptidylproline (omega=180) = [protein]-peptidylproline (omega=0)</text>
        <dbReference type="Rhea" id="RHEA:16237"/>
        <dbReference type="Rhea" id="RHEA-COMP:10747"/>
        <dbReference type="Rhea" id="RHEA-COMP:10748"/>
        <dbReference type="ChEBI" id="CHEBI:83833"/>
        <dbReference type="ChEBI" id="CHEBI:83834"/>
        <dbReference type="EC" id="5.2.1.8"/>
    </reaction>
</comment>
<dbReference type="SUPFAM" id="SSF109998">
    <property type="entry name" value="Triger factor/SurA peptide-binding domain-like"/>
    <property type="match status" value="1"/>
</dbReference>
<comment type="domain">
    <text evidence="10">Consists of 3 domains; the N-terminus binds the ribosome, the middle domain has PPIase activity, while the C-terminus has intrinsic chaperone activity on its own.</text>
</comment>
<evidence type="ECO:0000256" key="3">
    <source>
        <dbReference type="ARBA" id="ARBA00013194"/>
    </source>
</evidence>
<dbReference type="PANTHER" id="PTHR30560">
    <property type="entry name" value="TRIGGER FACTOR CHAPERONE AND PEPTIDYL-PROLYL CIS/TRANS ISOMERASE"/>
    <property type="match status" value="1"/>
</dbReference>
<dbReference type="PANTHER" id="PTHR30560:SF3">
    <property type="entry name" value="TRIGGER FACTOR-LIKE PROTEIN TIG, CHLOROPLASTIC"/>
    <property type="match status" value="1"/>
</dbReference>
<dbReference type="EMBL" id="JAMSKV010000003">
    <property type="protein sequence ID" value="MCQ8277709.1"/>
    <property type="molecule type" value="Genomic_DNA"/>
</dbReference>
<protein>
    <recommendedName>
        <fullName evidence="4 10">Trigger factor</fullName>
        <shortName evidence="10">TF</shortName>
        <ecNumber evidence="3 10">5.2.1.8</ecNumber>
    </recommendedName>
    <alternativeName>
        <fullName evidence="9 10">PPIase</fullName>
    </alternativeName>
</protein>
<evidence type="ECO:0000256" key="7">
    <source>
        <dbReference type="ARBA" id="ARBA00023235"/>
    </source>
</evidence>
<dbReference type="InterPro" id="IPR001179">
    <property type="entry name" value="PPIase_FKBP_dom"/>
</dbReference>
<dbReference type="Pfam" id="PF05698">
    <property type="entry name" value="Trigger_C"/>
    <property type="match status" value="1"/>
</dbReference>
<proteinExistence type="inferred from homology"/>
<keyword evidence="10 12" id="KW-0131">Cell cycle</keyword>
<dbReference type="SUPFAM" id="SSF54534">
    <property type="entry name" value="FKBP-like"/>
    <property type="match status" value="1"/>
</dbReference>
<evidence type="ECO:0000256" key="4">
    <source>
        <dbReference type="ARBA" id="ARBA00016902"/>
    </source>
</evidence>
<dbReference type="EC" id="5.2.1.8" evidence="3 10"/>
<evidence type="ECO:0000256" key="6">
    <source>
        <dbReference type="ARBA" id="ARBA00023186"/>
    </source>
</evidence>
<dbReference type="Gene3D" id="3.30.70.1050">
    <property type="entry name" value="Trigger factor ribosome-binding domain"/>
    <property type="match status" value="1"/>
</dbReference>
<dbReference type="NCBIfam" id="TIGR00115">
    <property type="entry name" value="tig"/>
    <property type="match status" value="1"/>
</dbReference>
<dbReference type="Proteomes" id="UP001524587">
    <property type="component" value="Unassembled WGS sequence"/>
</dbReference>
<dbReference type="GO" id="GO:0003755">
    <property type="term" value="F:peptidyl-prolyl cis-trans isomerase activity"/>
    <property type="evidence" value="ECO:0007669"/>
    <property type="project" value="UniProtKB-EC"/>
</dbReference>
<keyword evidence="15" id="KW-1185">Reference proteome</keyword>
<gene>
    <name evidence="10 14" type="primary">tig</name>
    <name evidence="14" type="ORF">NFI95_04515</name>
</gene>
<dbReference type="InterPro" id="IPR037041">
    <property type="entry name" value="Trigger_fac_C_sf"/>
</dbReference>
<dbReference type="InterPro" id="IPR008880">
    <property type="entry name" value="Trigger_fac_C"/>
</dbReference>
<keyword evidence="10" id="KW-0963">Cytoplasm</keyword>
<name>A0ABT1W4A2_9PROT</name>
<sequence>MQVTETLNEGLKRGFTVVVPAAELDSKRTARLAELGKSMNLKGFRPGKVPLAVVKQRYGTAVTGEVLEQAVNDATREVMTERGLRQASQPKVELVRGAAPGDSEDLEFTLELELLPEIAQPDLSQLSLTRLKAEPDAETIDKALADIAKRQRSFETVEETRPAANGDVLEVDFVGKIDGVAFDGGTANDVNVELGGQGFIPGFAEQLEGMSAGEKRTITVTFPADYQAAELAGKEATFDVDAKALKRPVDVAMDDELAKKIGFEGLEQVREAIAGQVRNEYEQLSRMRIKRELLDALATQTDFEAPAGMVEAEFGSIWSRVEQDLKADRLDEEDKGKDEATLRADYRKIAERRVKLGLLLAEIGRVNGVTVTQDEMMRAMRAEAGRYPGQEMQVIEFFRANPQAAESLRGPIFENKVVDYVLELAKVEDKVVTPEELADVPPAEL</sequence>
<evidence type="ECO:0000313" key="14">
    <source>
        <dbReference type="EMBL" id="MCQ8277709.1"/>
    </source>
</evidence>
<comment type="similarity">
    <text evidence="2 10 12">Belongs to the FKBP-type PPIase family. Tig subfamily.</text>
</comment>
<dbReference type="Pfam" id="PF05697">
    <property type="entry name" value="Trigger_N"/>
    <property type="match status" value="1"/>
</dbReference>